<keyword evidence="3" id="KW-1185">Reference proteome</keyword>
<dbReference type="KEGG" id="hro:HELRODRAFT_162426"/>
<dbReference type="HOGENOM" id="CLU_1519518_0_0_1"/>
<evidence type="ECO:0000313" key="2">
    <source>
        <dbReference type="EnsemblMetazoa" id="HelroP162426"/>
    </source>
</evidence>
<dbReference type="Proteomes" id="UP000015101">
    <property type="component" value="Unassembled WGS sequence"/>
</dbReference>
<dbReference type="RefSeq" id="XP_009022881.1">
    <property type="nucleotide sequence ID" value="XM_009024633.1"/>
</dbReference>
<dbReference type="AlphaFoldDB" id="T1ESN0"/>
<sequence length="177" mass="20549">MEATHRRHSTQTEMIIKIKDRVILEFPLWYSARADSQHIPSESYRCKKTPSMAFKPPPWYLAIIDSRHTSRDFLVSISREMIKPPTVSESPPKWLSTADSRHSFGEMMIKIFLFMLVKCTKRKPQISKISKPARVQPPKTAPFPATLAITQSSNPNSHIFMAFQLRHEEVSFMRILH</sequence>
<gene>
    <name evidence="2" type="primary">20199580</name>
    <name evidence="1" type="ORF">HELRODRAFT_162426</name>
</gene>
<reference evidence="2" key="3">
    <citation type="submission" date="2015-06" db="UniProtKB">
        <authorList>
            <consortium name="EnsemblMetazoa"/>
        </authorList>
    </citation>
    <scope>IDENTIFICATION</scope>
</reference>
<proteinExistence type="predicted"/>
<accession>T1ESN0</accession>
<dbReference type="InParanoid" id="T1ESN0"/>
<evidence type="ECO:0000313" key="3">
    <source>
        <dbReference type="Proteomes" id="UP000015101"/>
    </source>
</evidence>
<organism evidence="2 3">
    <name type="scientific">Helobdella robusta</name>
    <name type="common">Californian leech</name>
    <dbReference type="NCBI Taxonomy" id="6412"/>
    <lineage>
        <taxon>Eukaryota</taxon>
        <taxon>Metazoa</taxon>
        <taxon>Spiralia</taxon>
        <taxon>Lophotrochozoa</taxon>
        <taxon>Annelida</taxon>
        <taxon>Clitellata</taxon>
        <taxon>Hirudinea</taxon>
        <taxon>Rhynchobdellida</taxon>
        <taxon>Glossiphoniidae</taxon>
        <taxon>Helobdella</taxon>
    </lineage>
</organism>
<dbReference type="GeneID" id="20199580"/>
<dbReference type="CTD" id="20199580"/>
<reference evidence="1 3" key="2">
    <citation type="journal article" date="2013" name="Nature">
        <title>Insights into bilaterian evolution from three spiralian genomes.</title>
        <authorList>
            <person name="Simakov O."/>
            <person name="Marletaz F."/>
            <person name="Cho S.J."/>
            <person name="Edsinger-Gonzales E."/>
            <person name="Havlak P."/>
            <person name="Hellsten U."/>
            <person name="Kuo D.H."/>
            <person name="Larsson T."/>
            <person name="Lv J."/>
            <person name="Arendt D."/>
            <person name="Savage R."/>
            <person name="Osoegawa K."/>
            <person name="de Jong P."/>
            <person name="Grimwood J."/>
            <person name="Chapman J.A."/>
            <person name="Shapiro H."/>
            <person name="Aerts A."/>
            <person name="Otillar R.P."/>
            <person name="Terry A.Y."/>
            <person name="Boore J.L."/>
            <person name="Grigoriev I.V."/>
            <person name="Lindberg D.R."/>
            <person name="Seaver E.C."/>
            <person name="Weisblat D.A."/>
            <person name="Putnam N.H."/>
            <person name="Rokhsar D.S."/>
        </authorList>
    </citation>
    <scope>NUCLEOTIDE SEQUENCE</scope>
</reference>
<dbReference type="EnsemblMetazoa" id="HelroT162426">
    <property type="protein sequence ID" value="HelroP162426"/>
    <property type="gene ID" value="HelroG162426"/>
</dbReference>
<dbReference type="EMBL" id="KB097143">
    <property type="protein sequence ID" value="ESN98954.1"/>
    <property type="molecule type" value="Genomic_DNA"/>
</dbReference>
<dbReference type="EMBL" id="AMQM01001081">
    <property type="status" value="NOT_ANNOTATED_CDS"/>
    <property type="molecule type" value="Genomic_DNA"/>
</dbReference>
<protein>
    <submittedName>
        <fullName evidence="1 2">Uncharacterized protein</fullName>
    </submittedName>
</protein>
<name>T1ESN0_HELRO</name>
<evidence type="ECO:0000313" key="1">
    <source>
        <dbReference type="EMBL" id="ESN98954.1"/>
    </source>
</evidence>
<reference evidence="3" key="1">
    <citation type="submission" date="2012-12" db="EMBL/GenBank/DDBJ databases">
        <authorList>
            <person name="Hellsten U."/>
            <person name="Grimwood J."/>
            <person name="Chapman J.A."/>
            <person name="Shapiro H."/>
            <person name="Aerts A."/>
            <person name="Otillar R.P."/>
            <person name="Terry A.Y."/>
            <person name="Boore J.L."/>
            <person name="Simakov O."/>
            <person name="Marletaz F."/>
            <person name="Cho S.-J."/>
            <person name="Edsinger-Gonzales E."/>
            <person name="Havlak P."/>
            <person name="Kuo D.-H."/>
            <person name="Larsson T."/>
            <person name="Lv J."/>
            <person name="Arendt D."/>
            <person name="Savage R."/>
            <person name="Osoegawa K."/>
            <person name="de Jong P."/>
            <person name="Lindberg D.R."/>
            <person name="Seaver E.C."/>
            <person name="Weisblat D.A."/>
            <person name="Putnam N.H."/>
            <person name="Grigoriev I.V."/>
            <person name="Rokhsar D.S."/>
        </authorList>
    </citation>
    <scope>NUCLEOTIDE SEQUENCE</scope>
</reference>